<protein>
    <recommendedName>
        <fullName evidence="3">N-acetyltransferase domain-containing protein</fullName>
    </recommendedName>
</protein>
<dbReference type="OrthoDB" id="8750087at2"/>
<comment type="caution">
    <text evidence="1">The sequence shown here is derived from an EMBL/GenBank/DDBJ whole genome shotgun (WGS) entry which is preliminary data.</text>
</comment>
<dbReference type="Proteomes" id="UP000295066">
    <property type="component" value="Unassembled WGS sequence"/>
</dbReference>
<dbReference type="EMBL" id="SORI01000001">
    <property type="protein sequence ID" value="TDY64992.1"/>
    <property type="molecule type" value="Genomic_DNA"/>
</dbReference>
<evidence type="ECO:0008006" key="3">
    <source>
        <dbReference type="Google" id="ProtNLM"/>
    </source>
</evidence>
<reference evidence="1 2" key="1">
    <citation type="submission" date="2019-03" db="EMBL/GenBank/DDBJ databases">
        <title>Genomic Encyclopedia of Type Strains, Phase IV (KMG-IV): sequencing the most valuable type-strain genomes for metagenomic binning, comparative biology and taxonomic classification.</title>
        <authorList>
            <person name="Goeker M."/>
        </authorList>
    </citation>
    <scope>NUCLEOTIDE SEQUENCE [LARGE SCALE GENOMIC DNA]</scope>
    <source>
        <strain evidence="1 2">DSM 25964</strain>
    </source>
</reference>
<organism evidence="1 2">
    <name type="scientific">Aminivibrio pyruvatiphilus</name>
    <dbReference type="NCBI Taxonomy" id="1005740"/>
    <lineage>
        <taxon>Bacteria</taxon>
        <taxon>Thermotogati</taxon>
        <taxon>Synergistota</taxon>
        <taxon>Synergistia</taxon>
        <taxon>Synergistales</taxon>
        <taxon>Aminobacteriaceae</taxon>
        <taxon>Aminivibrio</taxon>
    </lineage>
</organism>
<proteinExistence type="predicted"/>
<accession>A0A4R8MKQ2</accession>
<gene>
    <name evidence="1" type="ORF">C8D99_101138</name>
</gene>
<name>A0A4R8MKQ2_9BACT</name>
<dbReference type="AlphaFoldDB" id="A0A4R8MKQ2"/>
<evidence type="ECO:0000313" key="2">
    <source>
        <dbReference type="Proteomes" id="UP000295066"/>
    </source>
</evidence>
<keyword evidence="2" id="KW-1185">Reference proteome</keyword>
<dbReference type="RefSeq" id="WP_133955314.1">
    <property type="nucleotide sequence ID" value="NZ_SORI01000001.1"/>
</dbReference>
<evidence type="ECO:0000313" key="1">
    <source>
        <dbReference type="EMBL" id="TDY64992.1"/>
    </source>
</evidence>
<sequence length="244" mass="27511">MAYASQQFFLQKREVGLIAPVLCTLRILGEDDIGEAVTFHKRITDEIGDAGFFAEDNTIVESIRGEGAVSGIFAEGRLIALRAVSYVKEYVDDALEDLGLDPSEAGNTAVMDFCVTDSAFRGNSIQFFTYLFMENILYPNRYHLHTTVSPKNIFSLTNILKCGFHAMRFKSKYGGHPRFVLYKNLRKPMAVQTRGHKEILLRNYDYHPKVFADGYVGYKVKHKSNGMALLYGKPLVVREESKAS</sequence>